<comment type="caution">
    <text evidence="1">The sequence shown here is derived from an EMBL/GenBank/DDBJ whole genome shotgun (WGS) entry which is preliminary data.</text>
</comment>
<gene>
    <name evidence="1" type="ORF">A3D03_01140</name>
</gene>
<dbReference type="Proteomes" id="UP000177092">
    <property type="component" value="Unassembled WGS sequence"/>
</dbReference>
<dbReference type="STRING" id="1798384.A3D03_01140"/>
<dbReference type="InterPro" id="IPR029055">
    <property type="entry name" value="Ntn_hydrolases_N"/>
</dbReference>
<sequence length="226" mass="26331">MCRFLLVRSKNKIKPEKLLQDFAFMCQKSRAPDGDWQGDGWGIAIGIKNSEFRIQNWREYKSLKPVWEDKDKFQEFAETDMFVVHARSAGFPQHKGNIEFTEPFIQDELCYVFNGMIKGVKIERKLKGIIGAQKIFSLILEEKKGKSLEDVLISVDKLLLENSVKIIGMNIGVVKENKFYMLCEYEENTDYFGLRYFQDQELTIICSQPIGSYKYKVMHKGEILVL</sequence>
<protein>
    <recommendedName>
        <fullName evidence="3">Glutamine amidotransferase type-2 domain-containing protein</fullName>
    </recommendedName>
</protein>
<evidence type="ECO:0008006" key="3">
    <source>
        <dbReference type="Google" id="ProtNLM"/>
    </source>
</evidence>
<reference evidence="1 2" key="1">
    <citation type="journal article" date="2016" name="Nat. Commun.">
        <title>Thousands of microbial genomes shed light on interconnected biogeochemical processes in an aquifer system.</title>
        <authorList>
            <person name="Anantharaman K."/>
            <person name="Brown C.T."/>
            <person name="Hug L.A."/>
            <person name="Sharon I."/>
            <person name="Castelle C.J."/>
            <person name="Probst A.J."/>
            <person name="Thomas B.C."/>
            <person name="Singh A."/>
            <person name="Wilkins M.J."/>
            <person name="Karaoz U."/>
            <person name="Brodie E.L."/>
            <person name="Williams K.H."/>
            <person name="Hubbard S.S."/>
            <person name="Banfield J.F."/>
        </authorList>
    </citation>
    <scope>NUCLEOTIDE SEQUENCE [LARGE SCALE GENOMIC DNA]</scope>
</reference>
<proteinExistence type="predicted"/>
<dbReference type="EMBL" id="MFJN01000056">
    <property type="protein sequence ID" value="OGG20116.1"/>
    <property type="molecule type" value="Genomic_DNA"/>
</dbReference>
<name>A0A1F6A6A2_9BACT</name>
<evidence type="ECO:0000313" key="1">
    <source>
        <dbReference type="EMBL" id="OGG20116.1"/>
    </source>
</evidence>
<dbReference type="Gene3D" id="3.60.20.10">
    <property type="entry name" value="Glutamine Phosphoribosylpyrophosphate, subunit 1, domain 1"/>
    <property type="match status" value="1"/>
</dbReference>
<dbReference type="AlphaFoldDB" id="A0A1F6A6A2"/>
<accession>A0A1F6A6A2</accession>
<evidence type="ECO:0000313" key="2">
    <source>
        <dbReference type="Proteomes" id="UP000177092"/>
    </source>
</evidence>
<organism evidence="1 2">
    <name type="scientific">Candidatus Gottesmanbacteria bacterium RIFCSPHIGHO2_02_FULL_40_13</name>
    <dbReference type="NCBI Taxonomy" id="1798384"/>
    <lineage>
        <taxon>Bacteria</taxon>
        <taxon>Candidatus Gottesmaniibacteriota</taxon>
    </lineage>
</organism>